<dbReference type="InterPro" id="IPR012296">
    <property type="entry name" value="Nuclease_put_TT1808"/>
</dbReference>
<protein>
    <recommendedName>
        <fullName evidence="2">Restriction endonuclease domain-containing protein</fullName>
    </recommendedName>
</protein>
<sequence length="40" mass="4658">MIRKRDQYAAGGIPEYWLVEHPEPKTVTVRTYAAQQFLPP</sequence>
<evidence type="ECO:0008006" key="2">
    <source>
        <dbReference type="Google" id="ProtNLM"/>
    </source>
</evidence>
<name>A0AA96WKD2_9CYAN</name>
<dbReference type="AlphaFoldDB" id="A0AA96WKD2"/>
<proteinExistence type="predicted"/>
<accession>A0AA96WKD2</accession>
<organism evidence="1">
    <name type="scientific">Leptolyngbya sp. NK1-12</name>
    <dbReference type="NCBI Taxonomy" id="2547451"/>
    <lineage>
        <taxon>Bacteria</taxon>
        <taxon>Bacillati</taxon>
        <taxon>Cyanobacteriota</taxon>
        <taxon>Cyanophyceae</taxon>
        <taxon>Leptolyngbyales</taxon>
        <taxon>Leptolyngbyaceae</taxon>
        <taxon>Leptolyngbya group</taxon>
        <taxon>Leptolyngbya</taxon>
    </lineage>
</organism>
<evidence type="ECO:0000313" key="1">
    <source>
        <dbReference type="EMBL" id="WNZ26710.1"/>
    </source>
</evidence>
<reference evidence="1" key="1">
    <citation type="submission" date="2020-05" db="EMBL/GenBank/DDBJ databases">
        <authorList>
            <person name="Zhu T."/>
            <person name="Keshari N."/>
            <person name="Lu X."/>
        </authorList>
    </citation>
    <scope>NUCLEOTIDE SEQUENCE</scope>
    <source>
        <strain evidence="1">NK1-12</strain>
    </source>
</reference>
<gene>
    <name evidence="1" type="ORF">HJG54_20165</name>
</gene>
<dbReference type="EMBL" id="CP053586">
    <property type="protein sequence ID" value="WNZ26710.1"/>
    <property type="molecule type" value="Genomic_DNA"/>
</dbReference>
<dbReference type="Gene3D" id="3.90.1570.10">
    <property type="entry name" value="tt1808, chain A"/>
    <property type="match status" value="1"/>
</dbReference>